<keyword evidence="2" id="KW-1185">Reference proteome</keyword>
<accession>A0ACB8SP78</accession>
<name>A0ACB8SP78_9AGAM</name>
<comment type="caution">
    <text evidence="1">The sequence shown here is derived from an EMBL/GenBank/DDBJ whole genome shotgun (WGS) entry which is preliminary data.</text>
</comment>
<evidence type="ECO:0000313" key="1">
    <source>
        <dbReference type="EMBL" id="KAI0057750.1"/>
    </source>
</evidence>
<protein>
    <submittedName>
        <fullName evidence="1">Uncharacterized protein</fullName>
    </submittedName>
</protein>
<gene>
    <name evidence="1" type="ORF">BV25DRAFT_1830821</name>
</gene>
<reference evidence="1" key="1">
    <citation type="submission" date="2021-03" db="EMBL/GenBank/DDBJ databases">
        <authorList>
            <consortium name="DOE Joint Genome Institute"/>
            <person name="Ahrendt S."/>
            <person name="Looney B.P."/>
            <person name="Miyauchi S."/>
            <person name="Morin E."/>
            <person name="Drula E."/>
            <person name="Courty P.E."/>
            <person name="Chicoki N."/>
            <person name="Fauchery L."/>
            <person name="Kohler A."/>
            <person name="Kuo A."/>
            <person name="Labutti K."/>
            <person name="Pangilinan J."/>
            <person name="Lipzen A."/>
            <person name="Riley R."/>
            <person name="Andreopoulos W."/>
            <person name="He G."/>
            <person name="Johnson J."/>
            <person name="Barry K.W."/>
            <person name="Grigoriev I.V."/>
            <person name="Nagy L."/>
            <person name="Hibbett D."/>
            <person name="Henrissat B."/>
            <person name="Matheny P.B."/>
            <person name="Labbe J."/>
            <person name="Martin F."/>
        </authorList>
    </citation>
    <scope>NUCLEOTIDE SEQUENCE</scope>
    <source>
        <strain evidence="1">HHB10654</strain>
    </source>
</reference>
<proteinExistence type="predicted"/>
<evidence type="ECO:0000313" key="2">
    <source>
        <dbReference type="Proteomes" id="UP000814140"/>
    </source>
</evidence>
<reference evidence="1" key="2">
    <citation type="journal article" date="2022" name="New Phytol.">
        <title>Evolutionary transition to the ectomycorrhizal habit in the genomes of a hyperdiverse lineage of mushroom-forming fungi.</title>
        <authorList>
            <person name="Looney B."/>
            <person name="Miyauchi S."/>
            <person name="Morin E."/>
            <person name="Drula E."/>
            <person name="Courty P.E."/>
            <person name="Kohler A."/>
            <person name="Kuo A."/>
            <person name="LaButti K."/>
            <person name="Pangilinan J."/>
            <person name="Lipzen A."/>
            <person name="Riley R."/>
            <person name="Andreopoulos W."/>
            <person name="He G."/>
            <person name="Johnson J."/>
            <person name="Nolan M."/>
            <person name="Tritt A."/>
            <person name="Barry K.W."/>
            <person name="Grigoriev I.V."/>
            <person name="Nagy L.G."/>
            <person name="Hibbett D."/>
            <person name="Henrissat B."/>
            <person name="Matheny P.B."/>
            <person name="Labbe J."/>
            <person name="Martin F.M."/>
        </authorList>
    </citation>
    <scope>NUCLEOTIDE SEQUENCE</scope>
    <source>
        <strain evidence="1">HHB10654</strain>
    </source>
</reference>
<dbReference type="EMBL" id="MU277243">
    <property type="protein sequence ID" value="KAI0057750.1"/>
    <property type="molecule type" value="Genomic_DNA"/>
</dbReference>
<organism evidence="1 2">
    <name type="scientific">Artomyces pyxidatus</name>
    <dbReference type="NCBI Taxonomy" id="48021"/>
    <lineage>
        <taxon>Eukaryota</taxon>
        <taxon>Fungi</taxon>
        <taxon>Dikarya</taxon>
        <taxon>Basidiomycota</taxon>
        <taxon>Agaricomycotina</taxon>
        <taxon>Agaricomycetes</taxon>
        <taxon>Russulales</taxon>
        <taxon>Auriscalpiaceae</taxon>
        <taxon>Artomyces</taxon>
    </lineage>
</organism>
<dbReference type="Proteomes" id="UP000814140">
    <property type="component" value="Unassembled WGS sequence"/>
</dbReference>
<sequence>MLFLLLLSHAILAYPSSGTPTTTPASPPPANATSAASPRCTDIDNCRTVYGIVWSSFATIFACVWTAVHRNVPGPSQTRLMRILDMAKIVVVTLLAPEWVLAWAVRQFLRARKLGIELEAVRADASRAWKQMGEVKPVWVRVSSGGGDGEQDDKTLLAQQADPKSVEAQKEFDTLRDGKNSKKLISLVAEGGAGRLGGKWTTRHGFFVIMGGFHFYKDGKPVHPLSPEDILGLVRNGDLVPPTDDEIQGWSQGDTLSKAIAVLQTLWFVVQCIARGVKTLPMAQLEVMTLAYTTITFAMYAFWWYKPLNIGSPVRVAGVTLPVSKTPRAEARYLQALRLVAGMQDWFVEMRKQARTPTFYSGGVSFSDRNEVVGDVVALAAAMVFGAVHCIAWNYVFPSEREALIWRISSAAIVVAPGLMFAAILLDMYVDNSFAEDTLFTILAAVLSVSGVVYIAARFILLALSFTTLWSLPMGAYKTIQWTVHIPHLT</sequence>